<accession>A0A0E9X7K5</accession>
<reference evidence="1" key="2">
    <citation type="journal article" date="2015" name="Fish Shellfish Immunol.">
        <title>Early steps in the European eel (Anguilla anguilla)-Vibrio vulnificus interaction in the gills: Role of the RtxA13 toxin.</title>
        <authorList>
            <person name="Callol A."/>
            <person name="Pajuelo D."/>
            <person name="Ebbesson L."/>
            <person name="Teles M."/>
            <person name="MacKenzie S."/>
            <person name="Amaro C."/>
        </authorList>
    </citation>
    <scope>NUCLEOTIDE SEQUENCE</scope>
</reference>
<evidence type="ECO:0000313" key="1">
    <source>
        <dbReference type="EMBL" id="JAH97688.1"/>
    </source>
</evidence>
<reference evidence="1" key="1">
    <citation type="submission" date="2014-11" db="EMBL/GenBank/DDBJ databases">
        <authorList>
            <person name="Amaro Gonzalez C."/>
        </authorList>
    </citation>
    <scope>NUCLEOTIDE SEQUENCE</scope>
</reference>
<organism evidence="1">
    <name type="scientific">Anguilla anguilla</name>
    <name type="common">European freshwater eel</name>
    <name type="synonym">Muraena anguilla</name>
    <dbReference type="NCBI Taxonomy" id="7936"/>
    <lineage>
        <taxon>Eukaryota</taxon>
        <taxon>Metazoa</taxon>
        <taxon>Chordata</taxon>
        <taxon>Craniata</taxon>
        <taxon>Vertebrata</taxon>
        <taxon>Euteleostomi</taxon>
        <taxon>Actinopterygii</taxon>
        <taxon>Neopterygii</taxon>
        <taxon>Teleostei</taxon>
        <taxon>Anguilliformes</taxon>
        <taxon>Anguillidae</taxon>
        <taxon>Anguilla</taxon>
    </lineage>
</organism>
<dbReference type="AlphaFoldDB" id="A0A0E9X7K5"/>
<proteinExistence type="predicted"/>
<sequence>MHFVRTQWKIRRCRSIGNNQLPEGVLQSGEGRGNRRCRAASFLRFKWWSFVHGKARCWTNPTTLHAMKETMPAQLNVSYVQKRLIRIRKYINI</sequence>
<dbReference type="EMBL" id="GBXM01010889">
    <property type="protein sequence ID" value="JAH97688.1"/>
    <property type="molecule type" value="Transcribed_RNA"/>
</dbReference>
<protein>
    <submittedName>
        <fullName evidence="1">Uncharacterized protein</fullName>
    </submittedName>
</protein>
<name>A0A0E9X7K5_ANGAN</name>